<comment type="subcellular location">
    <subcellularLocation>
        <location evidence="2">Cytoplasm</location>
    </subcellularLocation>
    <subcellularLocation>
        <location evidence="1">Nucleus</location>
    </subcellularLocation>
</comment>
<dbReference type="GO" id="GO:0070628">
    <property type="term" value="F:proteasome binding"/>
    <property type="evidence" value="ECO:0007669"/>
    <property type="project" value="TreeGrafter"/>
</dbReference>
<evidence type="ECO:0000313" key="8">
    <source>
        <dbReference type="EMBL" id="KXT00705.1"/>
    </source>
</evidence>
<dbReference type="EMBL" id="LFZN01000068">
    <property type="protein sequence ID" value="KXT00705.1"/>
    <property type="molecule type" value="Genomic_DNA"/>
</dbReference>
<dbReference type="PANTHER" id="PTHR12225:SF0">
    <property type="entry name" value="PROTEASOMAL UBIQUITIN RECEPTOR ADRM1"/>
    <property type="match status" value="1"/>
</dbReference>
<feature type="region of interest" description="Disordered" evidence="6">
    <location>
        <begin position="181"/>
        <end position="283"/>
    </location>
</feature>
<evidence type="ECO:0000256" key="6">
    <source>
        <dbReference type="SAM" id="MobiDB-lite"/>
    </source>
</evidence>
<dbReference type="GO" id="GO:0008541">
    <property type="term" value="C:proteasome regulatory particle, lid subcomplex"/>
    <property type="evidence" value="ECO:0007669"/>
    <property type="project" value="TreeGrafter"/>
</dbReference>
<evidence type="ECO:0000259" key="7">
    <source>
        <dbReference type="PROSITE" id="PS51917"/>
    </source>
</evidence>
<dbReference type="PANTHER" id="PTHR12225">
    <property type="entry name" value="ADHESION REGULATING MOLECULE 1 110 KDA CELL MEMBRANE GLYCOPROTEIN"/>
    <property type="match status" value="1"/>
</dbReference>
<feature type="compositionally biased region" description="Polar residues" evidence="6">
    <location>
        <begin position="27"/>
        <end position="38"/>
    </location>
</feature>
<proteinExistence type="predicted"/>
<protein>
    <recommendedName>
        <fullName evidence="7">Pru domain-containing protein</fullName>
    </recommendedName>
</protein>
<evidence type="ECO:0000256" key="3">
    <source>
        <dbReference type="ARBA" id="ARBA00022490"/>
    </source>
</evidence>
<reference evidence="8 9" key="1">
    <citation type="submission" date="2015-07" db="EMBL/GenBank/DDBJ databases">
        <title>Comparative genomics of the Sigatoka disease complex on banana suggests a link between parallel evolutionary changes in Pseudocercospora fijiensis and Pseudocercospora eumusae and increased virulence on the banana host.</title>
        <authorList>
            <person name="Chang T.-C."/>
            <person name="Salvucci A."/>
            <person name="Crous P.W."/>
            <person name="Stergiopoulos I."/>
        </authorList>
    </citation>
    <scope>NUCLEOTIDE SEQUENCE [LARGE SCALE GENOMIC DNA]</scope>
    <source>
        <strain evidence="8 9">CBS 114824</strain>
    </source>
</reference>
<organism evidence="8 9">
    <name type="scientific">Pseudocercospora eumusae</name>
    <dbReference type="NCBI Taxonomy" id="321146"/>
    <lineage>
        <taxon>Eukaryota</taxon>
        <taxon>Fungi</taxon>
        <taxon>Dikarya</taxon>
        <taxon>Ascomycota</taxon>
        <taxon>Pezizomycotina</taxon>
        <taxon>Dothideomycetes</taxon>
        <taxon>Dothideomycetidae</taxon>
        <taxon>Mycosphaerellales</taxon>
        <taxon>Mycosphaerellaceae</taxon>
        <taxon>Pseudocercospora</taxon>
    </lineage>
</organism>
<dbReference type="InterPro" id="IPR038108">
    <property type="entry name" value="RPN13_DEUBAD_sf"/>
</dbReference>
<feature type="region of interest" description="Disordered" evidence="6">
    <location>
        <begin position="1"/>
        <end position="38"/>
    </location>
</feature>
<feature type="domain" description="Pru" evidence="7">
    <location>
        <begin position="37"/>
        <end position="170"/>
    </location>
</feature>
<dbReference type="Gene3D" id="1.10.2020.20">
    <property type="match status" value="1"/>
</dbReference>
<name>A0A139HE16_9PEZI</name>
<keyword evidence="4" id="KW-0647">Proteasome</keyword>
<dbReference type="PROSITE" id="PS51917">
    <property type="entry name" value="PRU"/>
    <property type="match status" value="1"/>
</dbReference>
<evidence type="ECO:0000313" key="9">
    <source>
        <dbReference type="Proteomes" id="UP000070133"/>
    </source>
</evidence>
<feature type="compositionally biased region" description="Polar residues" evidence="6">
    <location>
        <begin position="245"/>
        <end position="260"/>
    </location>
</feature>
<comment type="caution">
    <text evidence="8">The sequence shown here is derived from an EMBL/GenBank/DDBJ whole genome shotgun (WGS) entry which is preliminary data.</text>
</comment>
<evidence type="ECO:0000256" key="1">
    <source>
        <dbReference type="ARBA" id="ARBA00004123"/>
    </source>
</evidence>
<evidence type="ECO:0000256" key="2">
    <source>
        <dbReference type="ARBA" id="ARBA00004496"/>
    </source>
</evidence>
<keyword evidence="5" id="KW-0539">Nucleus</keyword>
<dbReference type="OrthoDB" id="340431at2759"/>
<dbReference type="InterPro" id="IPR044868">
    <property type="entry name" value="Rpn13/ADRM1_Pru"/>
</dbReference>
<dbReference type="Proteomes" id="UP000070133">
    <property type="component" value="Unassembled WGS sequence"/>
</dbReference>
<dbReference type="GO" id="GO:0005634">
    <property type="term" value="C:nucleus"/>
    <property type="evidence" value="ECO:0007669"/>
    <property type="project" value="UniProtKB-SubCell"/>
</dbReference>
<feature type="compositionally biased region" description="Basic and acidic residues" evidence="6">
    <location>
        <begin position="222"/>
        <end position="234"/>
    </location>
</feature>
<dbReference type="InterPro" id="IPR038633">
    <property type="entry name" value="Rpn13/ADRM1_Pru_sf"/>
</dbReference>
<keyword evidence="3" id="KW-0963">Cytoplasm</keyword>
<keyword evidence="9" id="KW-1185">Reference proteome</keyword>
<dbReference type="Gene3D" id="2.30.29.70">
    <property type="entry name" value="Proteasomal ubiquitin receptor Rpn13/ADRM1"/>
    <property type="match status" value="1"/>
</dbReference>
<gene>
    <name evidence="8" type="ORF">AC578_8236</name>
</gene>
<evidence type="ECO:0000256" key="4">
    <source>
        <dbReference type="ARBA" id="ARBA00022942"/>
    </source>
</evidence>
<dbReference type="AlphaFoldDB" id="A0A139HE16"/>
<dbReference type="Pfam" id="PF04683">
    <property type="entry name" value="Rpn13_ADRM1_Pru"/>
    <property type="match status" value="1"/>
</dbReference>
<evidence type="ECO:0000256" key="5">
    <source>
        <dbReference type="ARBA" id="ARBA00023242"/>
    </source>
</evidence>
<dbReference type="GO" id="GO:0061133">
    <property type="term" value="F:endopeptidase activator activity"/>
    <property type="evidence" value="ECO:0007669"/>
    <property type="project" value="TreeGrafter"/>
</dbReference>
<dbReference type="InterPro" id="IPR006773">
    <property type="entry name" value="Rpn13/ADRM1"/>
</dbReference>
<dbReference type="EMBL" id="LFZN01000068">
    <property type="protein sequence ID" value="KXT00704.1"/>
    <property type="molecule type" value="Genomic_DNA"/>
</dbReference>
<sequence length="422" mass="45069">MGGWPCETGPGKLAAPSPIHAARNTDTRPSTPHPSSMAATPLITFKAGKCDFSGRKVKPDPTPGYIYLYEEDELLHFCWRPRSAPATEPELDLIMFPQDGHFYPLLKEQGAEDLHSPTTGRIFVLRFTSSSQKHFFWMQSKAQSREGHLSWFSQRDQRIGQIVDALLQGEGVDVEREIQHIRNGDDSAGPNGDADAMEIDQGGPSLERQETGGAGADATGGDPREEGEASREGGADGGRAASSGPQDTNAIVQNFLNSLKGSGGSGSQQSQHQDKPFTTLPDLLPSSTTTAYLSSASPQQIDHLCTYLPTELFLLAQESEESTSGTEPSPAAAQAAVEALSTAQKKDILTRVLRSPQFHQSLGSLTVALRDGGLPMIGEALQVKIENGGLIHGGSVPLGGGDAVEAFVKGVKKTAEEEEKKR</sequence>
<dbReference type="GO" id="GO:0005737">
    <property type="term" value="C:cytoplasm"/>
    <property type="evidence" value="ECO:0007669"/>
    <property type="project" value="UniProtKB-SubCell"/>
</dbReference>
<dbReference type="STRING" id="321146.A0A139HE16"/>
<accession>A0A139HE16</accession>